<sequence>MRFITRFLSSWFTGSAQTPTNNPQAKNVLLPNGWSLSPAGRSLPLGDLPLNLQLSPSKKLLAVTNNGHGNQSIQLINPGTEKLLDEKPIKKSWYGLKFSADSKKLYASGGNDNRILVYPIVNNKLGSADTIVLGQPWPKDKISPTGLDVDDKKKVLYTVTKDDSTLYVVDLTTGKTRQKVKLGYEAYACLLSPDKTELYISLWGGDKLAIYNTTTQKITTEIKTESHPNELLLTKSGKYLFVANANDNSVSVIETKSRKVIEIISAALYPTKLTGSTTNALALSPDEETLYIGNADNNCVAVFNVEEPGKSSALGFIPTGWYPTNIKTSGKKIMVANGKGFSSLPNPAGPQPLKETDNSGSHRGVTDKQEVQYIGGLFKGTLSFIDRPKEAQLKSYSQQVYKNTPFTLQTEAQAKSEAGNPVPGKPGEKSPIKYIFYVIKENRTYDQILGDMKEGNGDPNLCLFPEKVTPNHHALAREFVLLDNFYVNAEVSADGHNWSMAAYANDYVEKTWPTSYSGRGGTYDYEGTRKVAYPRDGFIWDYCLRAGVSYRSYGEFANKGKTSLKSLQGRICKAAPGFDMDIKDLERVRIWKQDFDSLLAKNAVPQFSTIRLSNDHTSGQRKGKFTPIAAVADNDLALGQLVEHISKSSIWKEAAIFVLEDDAQNGPDHIDAHRSPAFVISPYTKRNSVNHTMYTTSGMLRTIELILGLPPMSQYDAAALPMFGCFSPQADLTGYTAKQAQVDLEERNVVWNKSAERSEHFNLAAEDSAPDLDLNEVVWKSVKGEDSVMPAPRRSAFLKVKIEEEEEDD</sequence>
<gene>
    <name evidence="5" type="ORF">AHMF7605_24670</name>
</gene>
<dbReference type="InterPro" id="IPR011048">
    <property type="entry name" value="Haem_d1_sf"/>
</dbReference>
<dbReference type="Proteomes" id="UP000240357">
    <property type="component" value="Unassembled WGS sequence"/>
</dbReference>
<evidence type="ECO:0000313" key="6">
    <source>
        <dbReference type="Proteomes" id="UP000240357"/>
    </source>
</evidence>
<dbReference type="OrthoDB" id="145213at2"/>
<dbReference type="InterPro" id="IPR017850">
    <property type="entry name" value="Alkaline_phosphatase_core_sf"/>
</dbReference>
<keyword evidence="6" id="KW-1185">Reference proteome</keyword>
<feature type="region of interest" description="Disordered" evidence="3">
    <location>
        <begin position="339"/>
        <end position="366"/>
    </location>
</feature>
<accession>A0A2T2YLS3</accession>
<comment type="caution">
    <text evidence="5">The sequence shown here is derived from an EMBL/GenBank/DDBJ whole genome shotgun (WGS) entry which is preliminary data.</text>
</comment>
<dbReference type="PANTHER" id="PTHR47197:SF3">
    <property type="entry name" value="DIHYDRO-HEME D1 DEHYDROGENASE"/>
    <property type="match status" value="1"/>
</dbReference>
<feature type="domain" description="YNCE-like beta-propeller" evidence="4">
    <location>
        <begin position="40"/>
        <end position="266"/>
    </location>
</feature>
<dbReference type="GO" id="GO:0016788">
    <property type="term" value="F:hydrolase activity, acting on ester bonds"/>
    <property type="evidence" value="ECO:0007669"/>
    <property type="project" value="InterPro"/>
</dbReference>
<evidence type="ECO:0000256" key="1">
    <source>
        <dbReference type="ARBA" id="ARBA00022729"/>
    </source>
</evidence>
<dbReference type="InterPro" id="IPR048433">
    <property type="entry name" value="YNCE-like_beta-prop"/>
</dbReference>
<dbReference type="InterPro" id="IPR015943">
    <property type="entry name" value="WD40/YVTN_repeat-like_dom_sf"/>
</dbReference>
<keyword evidence="1" id="KW-0732">Signal</keyword>
<dbReference type="SUPFAM" id="SSF51004">
    <property type="entry name" value="C-terminal (heme d1) domain of cytochrome cd1-nitrite reductase"/>
    <property type="match status" value="1"/>
</dbReference>
<dbReference type="InterPro" id="IPR051200">
    <property type="entry name" value="Host-pathogen_enzymatic-act"/>
</dbReference>
<dbReference type="Gene3D" id="3.40.720.10">
    <property type="entry name" value="Alkaline Phosphatase, subunit A"/>
    <property type="match status" value="1"/>
</dbReference>
<dbReference type="PANTHER" id="PTHR47197">
    <property type="entry name" value="PROTEIN NIRF"/>
    <property type="match status" value="1"/>
</dbReference>
<dbReference type="EMBL" id="PYFT01000001">
    <property type="protein sequence ID" value="PSR56461.1"/>
    <property type="molecule type" value="Genomic_DNA"/>
</dbReference>
<dbReference type="Gene3D" id="2.130.10.10">
    <property type="entry name" value="YVTN repeat-like/Quinoprotein amine dehydrogenase"/>
    <property type="match status" value="2"/>
</dbReference>
<evidence type="ECO:0000313" key="5">
    <source>
        <dbReference type="EMBL" id="PSR56461.1"/>
    </source>
</evidence>
<reference evidence="5 6" key="1">
    <citation type="submission" date="2018-03" db="EMBL/GenBank/DDBJ databases">
        <title>Adhaeribacter sp. HMF7605 Genome sequencing and assembly.</title>
        <authorList>
            <person name="Kang H."/>
            <person name="Kang J."/>
            <person name="Cha I."/>
            <person name="Kim H."/>
            <person name="Joh K."/>
        </authorList>
    </citation>
    <scope>NUCLEOTIDE SEQUENCE [LARGE SCALE GENOMIC DNA]</scope>
    <source>
        <strain evidence="5 6">HMF7605</strain>
    </source>
</reference>
<dbReference type="Pfam" id="PF21783">
    <property type="entry name" value="YNCE"/>
    <property type="match status" value="1"/>
</dbReference>
<dbReference type="InterPro" id="IPR007312">
    <property type="entry name" value="Phosphoesterase"/>
</dbReference>
<dbReference type="NCBIfam" id="TIGR02276">
    <property type="entry name" value="beta_rpt_yvtn"/>
    <property type="match status" value="1"/>
</dbReference>
<dbReference type="Pfam" id="PF04185">
    <property type="entry name" value="Phosphoesterase"/>
    <property type="match status" value="1"/>
</dbReference>
<evidence type="ECO:0000256" key="2">
    <source>
        <dbReference type="ARBA" id="ARBA00022801"/>
    </source>
</evidence>
<evidence type="ECO:0000259" key="4">
    <source>
        <dbReference type="Pfam" id="PF21783"/>
    </source>
</evidence>
<name>A0A2T2YLS3_9BACT</name>
<dbReference type="SUPFAM" id="SSF53649">
    <property type="entry name" value="Alkaline phosphatase-like"/>
    <property type="match status" value="1"/>
</dbReference>
<proteinExistence type="predicted"/>
<dbReference type="InterPro" id="IPR011964">
    <property type="entry name" value="YVTN_b-propeller_repeat"/>
</dbReference>
<protein>
    <recommendedName>
        <fullName evidence="4">YNCE-like beta-propeller domain-containing protein</fullName>
    </recommendedName>
</protein>
<evidence type="ECO:0000256" key="3">
    <source>
        <dbReference type="SAM" id="MobiDB-lite"/>
    </source>
</evidence>
<organism evidence="5 6">
    <name type="scientific">Adhaeribacter arboris</name>
    <dbReference type="NCBI Taxonomy" id="2072846"/>
    <lineage>
        <taxon>Bacteria</taxon>
        <taxon>Pseudomonadati</taxon>
        <taxon>Bacteroidota</taxon>
        <taxon>Cytophagia</taxon>
        <taxon>Cytophagales</taxon>
        <taxon>Hymenobacteraceae</taxon>
        <taxon>Adhaeribacter</taxon>
    </lineage>
</organism>
<dbReference type="AlphaFoldDB" id="A0A2T2YLS3"/>
<keyword evidence="2" id="KW-0378">Hydrolase</keyword>